<dbReference type="InterPro" id="IPR050853">
    <property type="entry name" value="WD_repeat_DNA-damage-binding"/>
</dbReference>
<sequence>MENDYERQRLENIEKNLKLLQELDLTQAANAFRAASEKKAAALASASKSTSSSSSSKKRSRAATIKKEVPDEFLPRRTSSRLKGIPADSEVAKRKAEAEEAAFKQVERAKRQRVAGELSLSDIVTPGKEWDRTTNFLSDVKGERYARTFSDEDVAKTTDADLRAVRRKMMGLKLHERFDPVDIKITPERIYCMSFHPTTSKNLVFAGDKIGNLGIFDASNPLPNPDYDPSEDEETLSHIPNISTFKLHSRSIATLSFAPDNAESIYSTSYDGSIRKLDLVAQKSDEVFAAEDPNEPLHKDAAISGLDFYDSNVIYFSTLTGFLGRKDLREKSTAATIWECHEKKIGGFTLNPRNPWFAATASLDRTMKIWDLRKIVGKGDEAKPHMVAEYESKLSVSSAIWSSNGKVVTTSYDDTVKVFDFGESKGWEKGHEVASVDPSAVIKHNNQTGRWVTILRAQWQQSPTGVQKFCIGNMNRFVDIYSENGDTLAQLGGDLVTAVPAVTVFHPTQDWVVGGTASGKVCLWT</sequence>
<dbReference type="SUPFAM" id="SSF50978">
    <property type="entry name" value="WD40 repeat-like"/>
    <property type="match status" value="1"/>
</dbReference>
<dbReference type="Gene3D" id="2.130.10.10">
    <property type="entry name" value="YVTN repeat-like/Quinoprotein amine dehydrogenase"/>
    <property type="match status" value="1"/>
</dbReference>
<dbReference type="InterPro" id="IPR036322">
    <property type="entry name" value="WD40_repeat_dom_sf"/>
</dbReference>
<feature type="compositionally biased region" description="Low complexity" evidence="10">
    <location>
        <begin position="41"/>
        <end position="55"/>
    </location>
</feature>
<comment type="similarity">
    <text evidence="2 9">Belongs to the WD repeat DDB2/WDR76 family.</text>
</comment>
<dbReference type="InterPro" id="IPR019775">
    <property type="entry name" value="WD40_repeat_CS"/>
</dbReference>
<dbReference type="AlphaFoldDB" id="A0A6G1M6J1"/>
<evidence type="ECO:0000256" key="2">
    <source>
        <dbReference type="ARBA" id="ARBA00005434"/>
    </source>
</evidence>
<keyword evidence="4 8" id="KW-0853">WD repeat</keyword>
<dbReference type="EMBL" id="WIPF01000111">
    <property type="protein sequence ID" value="KAF3207915.1"/>
    <property type="molecule type" value="Genomic_DNA"/>
</dbReference>
<dbReference type="FunFam" id="2.130.10.10:FF:000562">
    <property type="entry name" value="DNA damage-binding protein CMR1"/>
    <property type="match status" value="1"/>
</dbReference>
<evidence type="ECO:0000256" key="1">
    <source>
        <dbReference type="ARBA" id="ARBA00002653"/>
    </source>
</evidence>
<dbReference type="InterPro" id="IPR001680">
    <property type="entry name" value="WD40_rpt"/>
</dbReference>
<dbReference type="Proteomes" id="UP000483672">
    <property type="component" value="Unassembled WGS sequence"/>
</dbReference>
<reference evidence="12 13" key="1">
    <citation type="submission" date="2019-06" db="EMBL/GenBank/DDBJ databases">
        <authorList>
            <person name="Palmer J.M."/>
        </authorList>
    </citation>
    <scope>NUCLEOTIDE SEQUENCE [LARGE SCALE GENOMIC DNA]</scope>
    <source>
        <strain evidence="12 13">TWF191</strain>
        <strain evidence="11">TWF679</strain>
    </source>
</reference>
<proteinExistence type="inferred from homology"/>
<name>A0A6G1M6J1_ORBOL</name>
<dbReference type="PROSITE" id="PS50082">
    <property type="entry name" value="WD_REPEATS_2"/>
    <property type="match status" value="1"/>
</dbReference>
<protein>
    <recommendedName>
        <fullName evidence="3 9">DNA damage-binding protein CMR1</fullName>
    </recommendedName>
</protein>
<evidence type="ECO:0000256" key="9">
    <source>
        <dbReference type="RuleBase" id="RU365004"/>
    </source>
</evidence>
<evidence type="ECO:0000256" key="5">
    <source>
        <dbReference type="ARBA" id="ARBA00022737"/>
    </source>
</evidence>
<dbReference type="PANTHER" id="PTHR14773">
    <property type="entry name" value="WD REPEAT-CONTAINING PROTEIN 76"/>
    <property type="match status" value="1"/>
</dbReference>
<evidence type="ECO:0000313" key="12">
    <source>
        <dbReference type="EMBL" id="KAF3207915.1"/>
    </source>
</evidence>
<evidence type="ECO:0000313" key="13">
    <source>
        <dbReference type="Proteomes" id="UP000483672"/>
    </source>
</evidence>
<dbReference type="GO" id="GO:0003677">
    <property type="term" value="F:DNA binding"/>
    <property type="evidence" value="ECO:0007669"/>
    <property type="project" value="UniProtKB-UniRule"/>
</dbReference>
<organism evidence="12 13">
    <name type="scientific">Orbilia oligospora</name>
    <name type="common">Nematode-trapping fungus</name>
    <name type="synonym">Arthrobotrys oligospora</name>
    <dbReference type="NCBI Taxonomy" id="2813651"/>
    <lineage>
        <taxon>Eukaryota</taxon>
        <taxon>Fungi</taxon>
        <taxon>Dikarya</taxon>
        <taxon>Ascomycota</taxon>
        <taxon>Pezizomycotina</taxon>
        <taxon>Orbiliomycetes</taxon>
        <taxon>Orbiliales</taxon>
        <taxon>Orbiliaceae</taxon>
        <taxon>Orbilia</taxon>
    </lineage>
</organism>
<dbReference type="GO" id="GO:0005634">
    <property type="term" value="C:nucleus"/>
    <property type="evidence" value="ECO:0007669"/>
    <property type="project" value="TreeGrafter"/>
</dbReference>
<dbReference type="OrthoDB" id="9890280at2759"/>
<dbReference type="InterPro" id="IPR015943">
    <property type="entry name" value="WD40/YVTN_repeat-like_dom_sf"/>
</dbReference>
<keyword evidence="7 9" id="KW-0238">DNA-binding</keyword>
<dbReference type="PANTHER" id="PTHR14773:SF0">
    <property type="entry name" value="WD REPEAT-CONTAINING PROTEIN 76"/>
    <property type="match status" value="1"/>
</dbReference>
<comment type="function">
    <text evidence="1 9">DNA-binding protein that binds to both single- and double-stranded DNA. Binds preferentially to UV-damaged DNA. May be involved in DNA-metabolic processes.</text>
</comment>
<evidence type="ECO:0000313" key="11">
    <source>
        <dbReference type="EMBL" id="KAF3199704.1"/>
    </source>
</evidence>
<evidence type="ECO:0000256" key="6">
    <source>
        <dbReference type="ARBA" id="ARBA00022763"/>
    </source>
</evidence>
<dbReference type="Proteomes" id="UP000614610">
    <property type="component" value="Unassembled WGS sequence"/>
</dbReference>
<dbReference type="EMBL" id="WIWT01000115">
    <property type="protein sequence ID" value="KAF3199704.1"/>
    <property type="molecule type" value="Genomic_DNA"/>
</dbReference>
<feature type="region of interest" description="Disordered" evidence="10">
    <location>
        <begin position="36"/>
        <end position="71"/>
    </location>
</feature>
<feature type="repeat" description="WD" evidence="8">
    <location>
        <begin position="338"/>
        <end position="373"/>
    </location>
</feature>
<evidence type="ECO:0000256" key="8">
    <source>
        <dbReference type="PROSITE-ProRule" id="PRU00221"/>
    </source>
</evidence>
<evidence type="ECO:0000256" key="7">
    <source>
        <dbReference type="ARBA" id="ARBA00023125"/>
    </source>
</evidence>
<evidence type="ECO:0000256" key="10">
    <source>
        <dbReference type="SAM" id="MobiDB-lite"/>
    </source>
</evidence>
<dbReference type="Pfam" id="PF00400">
    <property type="entry name" value="WD40"/>
    <property type="match status" value="3"/>
</dbReference>
<dbReference type="SMART" id="SM00320">
    <property type="entry name" value="WD40"/>
    <property type="match status" value="5"/>
</dbReference>
<evidence type="ECO:0000256" key="4">
    <source>
        <dbReference type="ARBA" id="ARBA00022574"/>
    </source>
</evidence>
<keyword evidence="6 9" id="KW-0227">DNA damage</keyword>
<gene>
    <name evidence="12" type="ORF">TWF191_000920</name>
    <name evidence="11" type="ORF">TWF679_001221</name>
</gene>
<dbReference type="PROSITE" id="PS00678">
    <property type="entry name" value="WD_REPEATS_1"/>
    <property type="match status" value="1"/>
</dbReference>
<dbReference type="GO" id="GO:2000001">
    <property type="term" value="P:regulation of DNA damage checkpoint"/>
    <property type="evidence" value="ECO:0007669"/>
    <property type="project" value="TreeGrafter"/>
</dbReference>
<accession>A0A6G1M6J1</accession>
<evidence type="ECO:0000256" key="3">
    <source>
        <dbReference type="ARBA" id="ARBA00021132"/>
    </source>
</evidence>
<keyword evidence="5" id="KW-0677">Repeat</keyword>
<comment type="caution">
    <text evidence="12">The sequence shown here is derived from an EMBL/GenBank/DDBJ whole genome shotgun (WGS) entry which is preliminary data.</text>
</comment>
<dbReference type="GO" id="GO:0006974">
    <property type="term" value="P:DNA damage response"/>
    <property type="evidence" value="ECO:0007669"/>
    <property type="project" value="UniProtKB-KW"/>
</dbReference>